<name>A0ABR1I2V4_9HYPO</name>
<sequence length="283" mass="31371">MDTSRKGAFQFVQLSHPQDAASWKRRVRSHAAKNAHVRQKRVVQYQNDKAKEALGRPEHPQQPKTAVTGSIITALGAGRTDPFDSFVRKVTKMENFLLDHFVRHVVLHVVTCYPLRTLSDEVDFRQGMATHWVRLAATDTGMLATLFLASCRTLSNYQHEEFYATLALQYKGQCITTLKSALEHEGDMISDATITKTLALASEATLAGDLAAEQQHTQAAEKMVSMRGGIETLGMSGFLKKLIIWFIRRPSQGGNGKRLLTPTCMPSASMTIVGFVGVARPEQ</sequence>
<comment type="caution">
    <text evidence="2">The sequence shown here is derived from an EMBL/GenBank/DDBJ whole genome shotgun (WGS) entry which is preliminary data.</text>
</comment>
<dbReference type="PANTHER" id="PTHR37540">
    <property type="entry name" value="TRANSCRIPTION FACTOR (ACR-2), PUTATIVE-RELATED-RELATED"/>
    <property type="match status" value="1"/>
</dbReference>
<dbReference type="EMBL" id="JAZAVK010000054">
    <property type="protein sequence ID" value="KAK7427384.1"/>
    <property type="molecule type" value="Genomic_DNA"/>
</dbReference>
<accession>A0ABR1I2V4</accession>
<dbReference type="InterPro" id="IPR021858">
    <property type="entry name" value="Fun_TF"/>
</dbReference>
<evidence type="ECO:0000313" key="2">
    <source>
        <dbReference type="EMBL" id="KAK7427384.1"/>
    </source>
</evidence>
<evidence type="ECO:0000313" key="3">
    <source>
        <dbReference type="Proteomes" id="UP001498421"/>
    </source>
</evidence>
<reference evidence="2 3" key="1">
    <citation type="journal article" date="2025" name="Microbiol. Resour. Announc.">
        <title>Draft genome sequences for Neonectria magnoliae and Neonectria punicea, canker pathogens of Liriodendron tulipifera and Acer saccharum in West Virginia.</title>
        <authorList>
            <person name="Petronek H.M."/>
            <person name="Kasson M.T."/>
            <person name="Metheny A.M."/>
            <person name="Stauder C.M."/>
            <person name="Lovett B."/>
            <person name="Lynch S.C."/>
            <person name="Garnas J.R."/>
            <person name="Kasson L.R."/>
            <person name="Stajich J.E."/>
        </authorList>
    </citation>
    <scope>NUCLEOTIDE SEQUENCE [LARGE SCALE GENOMIC DNA]</scope>
    <source>
        <strain evidence="2 3">NRRL 64651</strain>
    </source>
</reference>
<organism evidence="2 3">
    <name type="scientific">Neonectria magnoliae</name>
    <dbReference type="NCBI Taxonomy" id="2732573"/>
    <lineage>
        <taxon>Eukaryota</taxon>
        <taxon>Fungi</taxon>
        <taxon>Dikarya</taxon>
        <taxon>Ascomycota</taxon>
        <taxon>Pezizomycotina</taxon>
        <taxon>Sordariomycetes</taxon>
        <taxon>Hypocreomycetidae</taxon>
        <taxon>Hypocreales</taxon>
        <taxon>Nectriaceae</taxon>
        <taxon>Neonectria</taxon>
    </lineage>
</organism>
<gene>
    <name evidence="2" type="ORF">QQZ08_006153</name>
</gene>
<dbReference type="Proteomes" id="UP001498421">
    <property type="component" value="Unassembled WGS sequence"/>
</dbReference>
<protein>
    <submittedName>
        <fullName evidence="2">Uncharacterized protein</fullName>
    </submittedName>
</protein>
<keyword evidence="3" id="KW-1185">Reference proteome</keyword>
<dbReference type="PANTHER" id="PTHR37540:SF5">
    <property type="entry name" value="TRANSCRIPTION FACTOR DOMAIN-CONTAINING PROTEIN"/>
    <property type="match status" value="1"/>
</dbReference>
<proteinExistence type="predicted"/>
<evidence type="ECO:0000256" key="1">
    <source>
        <dbReference type="ARBA" id="ARBA00023242"/>
    </source>
</evidence>
<dbReference type="Pfam" id="PF11951">
    <property type="entry name" value="Fungal_trans_2"/>
    <property type="match status" value="1"/>
</dbReference>
<keyword evidence="1" id="KW-0539">Nucleus</keyword>